<dbReference type="PROSITE" id="PS50016">
    <property type="entry name" value="ZF_PHD_2"/>
    <property type="match status" value="1"/>
</dbReference>
<dbReference type="Pfam" id="PF13832">
    <property type="entry name" value="zf-HC5HC2H_2"/>
    <property type="match status" value="1"/>
</dbReference>
<feature type="domain" description="PHD-type" evidence="7">
    <location>
        <begin position="170"/>
        <end position="282"/>
    </location>
</feature>
<protein>
    <recommendedName>
        <fullName evidence="9">PHD-type domain-containing protein</fullName>
    </recommendedName>
</protein>
<evidence type="ECO:0000313" key="8">
    <source>
        <dbReference type="EMBL" id="SPC83838.1"/>
    </source>
</evidence>
<dbReference type="InterPro" id="IPR034732">
    <property type="entry name" value="EPHD"/>
</dbReference>
<dbReference type="GO" id="GO:0008270">
    <property type="term" value="F:zinc ion binding"/>
    <property type="evidence" value="ECO:0007669"/>
    <property type="project" value="UniProtKB-KW"/>
</dbReference>
<dbReference type="PANTHER" id="PTHR13793:SF148">
    <property type="entry name" value="RING_FYVE_PHD ZINC FINGER SUPERFAMILY PROTEIN"/>
    <property type="match status" value="1"/>
</dbReference>
<dbReference type="GO" id="GO:0005634">
    <property type="term" value="C:nucleus"/>
    <property type="evidence" value="ECO:0007669"/>
    <property type="project" value="UniProtKB-ARBA"/>
</dbReference>
<evidence type="ECO:0008006" key="9">
    <source>
        <dbReference type="Google" id="ProtNLM"/>
    </source>
</evidence>
<dbReference type="Pfam" id="PF00628">
    <property type="entry name" value="PHD"/>
    <property type="match status" value="1"/>
</dbReference>
<dbReference type="InterPro" id="IPR001965">
    <property type="entry name" value="Znf_PHD"/>
</dbReference>
<evidence type="ECO:0000256" key="1">
    <source>
        <dbReference type="ARBA" id="ARBA00022723"/>
    </source>
</evidence>
<dbReference type="SUPFAM" id="SSF57903">
    <property type="entry name" value="FYVE/PHD zinc finger"/>
    <property type="match status" value="1"/>
</dbReference>
<dbReference type="Gene3D" id="3.30.40.10">
    <property type="entry name" value="Zinc/RING finger domain, C3HC4 (zinc finger)"/>
    <property type="match status" value="2"/>
</dbReference>
<evidence type="ECO:0000256" key="2">
    <source>
        <dbReference type="ARBA" id="ARBA00022771"/>
    </source>
</evidence>
<feature type="region of interest" description="Disordered" evidence="5">
    <location>
        <begin position="23"/>
        <end position="51"/>
    </location>
</feature>
<evidence type="ECO:0000259" key="6">
    <source>
        <dbReference type="PROSITE" id="PS50016"/>
    </source>
</evidence>
<dbReference type="CDD" id="cd15492">
    <property type="entry name" value="PHD_BRPF_JADE_like"/>
    <property type="match status" value="1"/>
</dbReference>
<accession>A0A2N9F9K9</accession>
<reference evidence="8" key="1">
    <citation type="submission" date="2018-02" db="EMBL/GenBank/DDBJ databases">
        <authorList>
            <person name="Cohen D.B."/>
            <person name="Kent A.D."/>
        </authorList>
    </citation>
    <scope>NUCLEOTIDE SEQUENCE</scope>
</reference>
<feature type="domain" description="PHD-type" evidence="6">
    <location>
        <begin position="107"/>
        <end position="160"/>
    </location>
</feature>
<dbReference type="SMART" id="SM00249">
    <property type="entry name" value="PHD"/>
    <property type="match status" value="2"/>
</dbReference>
<dbReference type="PROSITE" id="PS51805">
    <property type="entry name" value="EPHD"/>
    <property type="match status" value="1"/>
</dbReference>
<dbReference type="PANTHER" id="PTHR13793">
    <property type="entry name" value="PHD FINGER PROTEINS"/>
    <property type="match status" value="1"/>
</dbReference>
<organism evidence="8">
    <name type="scientific">Fagus sylvatica</name>
    <name type="common">Beechnut</name>
    <dbReference type="NCBI Taxonomy" id="28930"/>
    <lineage>
        <taxon>Eukaryota</taxon>
        <taxon>Viridiplantae</taxon>
        <taxon>Streptophyta</taxon>
        <taxon>Embryophyta</taxon>
        <taxon>Tracheophyta</taxon>
        <taxon>Spermatophyta</taxon>
        <taxon>Magnoliopsida</taxon>
        <taxon>eudicotyledons</taxon>
        <taxon>Gunneridae</taxon>
        <taxon>Pentapetalae</taxon>
        <taxon>rosids</taxon>
        <taxon>fabids</taxon>
        <taxon>Fagales</taxon>
        <taxon>Fagaceae</taxon>
        <taxon>Fagus</taxon>
    </lineage>
</organism>
<proteinExistence type="predicted"/>
<dbReference type="AlphaFoldDB" id="A0A2N9F9K9"/>
<gene>
    <name evidence="8" type="ORF">FSB_LOCUS11720</name>
</gene>
<dbReference type="InterPro" id="IPR050701">
    <property type="entry name" value="Histone_Mod_Regulator"/>
</dbReference>
<dbReference type="GO" id="GO:0006357">
    <property type="term" value="P:regulation of transcription by RNA polymerase II"/>
    <property type="evidence" value="ECO:0007669"/>
    <property type="project" value="TreeGrafter"/>
</dbReference>
<evidence type="ECO:0000256" key="4">
    <source>
        <dbReference type="PROSITE-ProRule" id="PRU00146"/>
    </source>
</evidence>
<keyword evidence="2 4" id="KW-0863">Zinc-finger</keyword>
<dbReference type="EMBL" id="OIVN01000669">
    <property type="protein sequence ID" value="SPC83838.1"/>
    <property type="molecule type" value="Genomic_DNA"/>
</dbReference>
<evidence type="ECO:0000256" key="5">
    <source>
        <dbReference type="SAM" id="MobiDB-lite"/>
    </source>
</evidence>
<dbReference type="InterPro" id="IPR011011">
    <property type="entry name" value="Znf_FYVE_PHD"/>
</dbReference>
<keyword evidence="3" id="KW-0862">Zinc</keyword>
<dbReference type="InterPro" id="IPR019787">
    <property type="entry name" value="Znf_PHD-finger"/>
</dbReference>
<name>A0A2N9F9K9_FAGSY</name>
<evidence type="ECO:0000256" key="3">
    <source>
        <dbReference type="ARBA" id="ARBA00022833"/>
    </source>
</evidence>
<evidence type="ECO:0000259" key="7">
    <source>
        <dbReference type="PROSITE" id="PS51805"/>
    </source>
</evidence>
<keyword evidence="1" id="KW-0479">Metal-binding</keyword>
<sequence>MDSDFHGLPPLKRFRLMQQQQTETAVASSCLPAKKRKESRDSPFFPEPTATTYSLPAKKRVWAFQPNEAVTALPPFDLNVEYKEEAKAKKEEIPLVDESEDDADDDGIVCAICQSTDGDPTDPIVLCDGCDLMVHATCYGNPLVKGIPEGDWFCFQCLVSASGTKKGEKPLSCCLCPIKGGALKPTVDGQWAHVECALLVPEVFFGDAEGREGIDCSKVPKKRWEEKCYICKSRSGCAVECSEPKCHLAFHVTCGLKKDLCIEYREGRKKDAIVAGFCKDHTELWKKQQQTGKFKIVARE</sequence>
<dbReference type="InterPro" id="IPR013083">
    <property type="entry name" value="Znf_RING/FYVE/PHD"/>
</dbReference>